<dbReference type="PROSITE" id="PS51257">
    <property type="entry name" value="PROKAR_LIPOPROTEIN"/>
    <property type="match status" value="1"/>
</dbReference>
<accession>A0A8D9G0V1</accession>
<reference evidence="2 3" key="1">
    <citation type="submission" date="2021-07" db="EMBL/GenBank/DDBJ databases">
        <authorList>
            <consortium name="Genoscope - CEA"/>
            <person name="William W."/>
        </authorList>
    </citation>
    <scope>NUCLEOTIDE SEQUENCE [LARGE SCALE GENOMIC DNA]</scope>
</reference>
<name>A0A8D9G0V1_BRACM</name>
<dbReference type="AlphaFoldDB" id="A0A8D9G0V1"/>
<evidence type="ECO:0000313" key="2">
    <source>
        <dbReference type="EMBL" id="CAG7863881.1"/>
    </source>
</evidence>
<keyword evidence="1" id="KW-0472">Membrane</keyword>
<feature type="transmembrane region" description="Helical" evidence="1">
    <location>
        <begin position="20"/>
        <end position="40"/>
    </location>
</feature>
<sequence>MIFWKYLTKSPFHNRSERFGKFFCLIFLHLVTSCCIKFLLFSQTKTLQTYSNLFDLKIPKFI</sequence>
<keyword evidence="1" id="KW-0812">Transmembrane</keyword>
<keyword evidence="1" id="KW-1133">Transmembrane helix</keyword>
<organism evidence="2 3">
    <name type="scientific">Brassica campestris</name>
    <name type="common">Field mustard</name>
    <dbReference type="NCBI Taxonomy" id="3711"/>
    <lineage>
        <taxon>Eukaryota</taxon>
        <taxon>Viridiplantae</taxon>
        <taxon>Streptophyta</taxon>
        <taxon>Embryophyta</taxon>
        <taxon>Tracheophyta</taxon>
        <taxon>Spermatophyta</taxon>
        <taxon>Magnoliopsida</taxon>
        <taxon>eudicotyledons</taxon>
        <taxon>Gunneridae</taxon>
        <taxon>Pentapetalae</taxon>
        <taxon>rosids</taxon>
        <taxon>malvids</taxon>
        <taxon>Brassicales</taxon>
        <taxon>Brassicaceae</taxon>
        <taxon>Brassiceae</taxon>
        <taxon>Brassica</taxon>
    </lineage>
</organism>
<evidence type="ECO:0000256" key="1">
    <source>
        <dbReference type="SAM" id="Phobius"/>
    </source>
</evidence>
<gene>
    <name evidence="2" type="ORF">BRAPAZ1V2_A09P43480.2</name>
</gene>
<dbReference type="EMBL" id="LS974625">
    <property type="protein sequence ID" value="CAG7863881.1"/>
    <property type="molecule type" value="Genomic_DNA"/>
</dbReference>
<dbReference type="Proteomes" id="UP000694005">
    <property type="component" value="Chromosome A09"/>
</dbReference>
<evidence type="ECO:0000313" key="3">
    <source>
        <dbReference type="Proteomes" id="UP000694005"/>
    </source>
</evidence>
<proteinExistence type="predicted"/>
<dbReference type="Gramene" id="A09p43480.2_BraZ1">
    <property type="protein sequence ID" value="A09p43480.2_BraZ1.CDS.1"/>
    <property type="gene ID" value="A09g43480.2_BraZ1"/>
</dbReference>
<protein>
    <submittedName>
        <fullName evidence="2">Uncharacterized protein</fullName>
    </submittedName>
</protein>